<keyword evidence="2" id="KW-1133">Transmembrane helix</keyword>
<proteinExistence type="predicted"/>
<gene>
    <name evidence="3" type="ORF">LTR84_000292</name>
</gene>
<evidence type="ECO:0000256" key="1">
    <source>
        <dbReference type="SAM" id="MobiDB-lite"/>
    </source>
</evidence>
<dbReference type="PANTHER" id="PTHR35184">
    <property type="entry name" value="YALI0C10208P"/>
    <property type="match status" value="1"/>
</dbReference>
<feature type="transmembrane region" description="Helical" evidence="2">
    <location>
        <begin position="90"/>
        <end position="109"/>
    </location>
</feature>
<sequence length="331" mass="37785">MARNARLSIAAFIFVSAGVLIMFVANLTFAQRMIRASQPALGWHPGFAKFFKVLYALTVMLLITAVYAIIHSHYTLDRDKLATDLALELAAMTYFMFLAALPIILLYLARAIPRTRTIEKFGSGRWKTKVRILILGSLLCLFGAAFRTGSQFLHPRRPDDPAWYHSKACFYIFNFTIEVMVVYLYLITRVDRRFHIPNGSRKYGDYSDHKTVSEASSETDGSQNRNSSFGSYARIFDGSSSIYSWGDEKDLDEKVHSPNTWSQFSDDKVEDEWTSPDSTIQLPPAVRQSRIRVVTMDQAPFVDIGFLHEEHDGYDYWFELPPPVVLRSFGL</sequence>
<dbReference type="InterPro" id="IPR021460">
    <property type="entry name" value="DUF3112"/>
</dbReference>
<keyword evidence="2" id="KW-0812">Transmembrane</keyword>
<accession>A0AAV9NRX9</accession>
<feature type="transmembrane region" description="Helical" evidence="2">
    <location>
        <begin position="6"/>
        <end position="29"/>
    </location>
</feature>
<feature type="transmembrane region" description="Helical" evidence="2">
    <location>
        <begin position="168"/>
        <end position="186"/>
    </location>
</feature>
<keyword evidence="4" id="KW-1185">Reference proteome</keyword>
<comment type="caution">
    <text evidence="3">The sequence shown here is derived from an EMBL/GenBank/DDBJ whole genome shotgun (WGS) entry which is preliminary data.</text>
</comment>
<feature type="transmembrane region" description="Helical" evidence="2">
    <location>
        <begin position="50"/>
        <end position="70"/>
    </location>
</feature>
<evidence type="ECO:0000313" key="4">
    <source>
        <dbReference type="Proteomes" id="UP001358417"/>
    </source>
</evidence>
<dbReference type="GeneID" id="89968514"/>
<feature type="transmembrane region" description="Helical" evidence="2">
    <location>
        <begin position="130"/>
        <end position="148"/>
    </location>
</feature>
<evidence type="ECO:0000256" key="2">
    <source>
        <dbReference type="SAM" id="Phobius"/>
    </source>
</evidence>
<evidence type="ECO:0000313" key="3">
    <source>
        <dbReference type="EMBL" id="KAK5064459.1"/>
    </source>
</evidence>
<name>A0AAV9NRX9_9EURO</name>
<keyword evidence="2" id="KW-0472">Membrane</keyword>
<feature type="compositionally biased region" description="Polar residues" evidence="1">
    <location>
        <begin position="213"/>
        <end position="226"/>
    </location>
</feature>
<dbReference type="PANTHER" id="PTHR35184:SF1">
    <property type="entry name" value="INTEGRAL MEMBRANE PROTEIN"/>
    <property type="match status" value="1"/>
</dbReference>
<organism evidence="3 4">
    <name type="scientific">Exophiala bonariae</name>
    <dbReference type="NCBI Taxonomy" id="1690606"/>
    <lineage>
        <taxon>Eukaryota</taxon>
        <taxon>Fungi</taxon>
        <taxon>Dikarya</taxon>
        <taxon>Ascomycota</taxon>
        <taxon>Pezizomycotina</taxon>
        <taxon>Eurotiomycetes</taxon>
        <taxon>Chaetothyriomycetidae</taxon>
        <taxon>Chaetothyriales</taxon>
        <taxon>Herpotrichiellaceae</taxon>
        <taxon>Exophiala</taxon>
    </lineage>
</organism>
<reference evidence="3 4" key="1">
    <citation type="submission" date="2023-08" db="EMBL/GenBank/DDBJ databases">
        <title>Black Yeasts Isolated from many extreme environments.</title>
        <authorList>
            <person name="Coleine C."/>
            <person name="Stajich J.E."/>
            <person name="Selbmann L."/>
        </authorList>
    </citation>
    <scope>NUCLEOTIDE SEQUENCE [LARGE SCALE GENOMIC DNA]</scope>
    <source>
        <strain evidence="3 4">CCFEE 5792</strain>
    </source>
</reference>
<dbReference type="Pfam" id="PF11309">
    <property type="entry name" value="DUF3112"/>
    <property type="match status" value="1"/>
</dbReference>
<feature type="region of interest" description="Disordered" evidence="1">
    <location>
        <begin position="204"/>
        <end position="226"/>
    </location>
</feature>
<dbReference type="AlphaFoldDB" id="A0AAV9NRX9"/>
<protein>
    <submittedName>
        <fullName evidence="3">Uncharacterized protein</fullName>
    </submittedName>
</protein>
<dbReference type="EMBL" id="JAVRRD010000001">
    <property type="protein sequence ID" value="KAK5064459.1"/>
    <property type="molecule type" value="Genomic_DNA"/>
</dbReference>
<dbReference type="Proteomes" id="UP001358417">
    <property type="component" value="Unassembled WGS sequence"/>
</dbReference>
<dbReference type="RefSeq" id="XP_064711783.1">
    <property type="nucleotide sequence ID" value="XM_064843923.1"/>
</dbReference>